<evidence type="ECO:0000313" key="2">
    <source>
        <dbReference type="EMBL" id="MPC12508.1"/>
    </source>
</evidence>
<feature type="region of interest" description="Disordered" evidence="1">
    <location>
        <begin position="1"/>
        <end position="32"/>
    </location>
</feature>
<accession>A0A5B7CTM9</accession>
<name>A0A5B7CTM9_PORTR</name>
<comment type="caution">
    <text evidence="2">The sequence shown here is derived from an EMBL/GenBank/DDBJ whole genome shotgun (WGS) entry which is preliminary data.</text>
</comment>
<evidence type="ECO:0000313" key="3">
    <source>
        <dbReference type="Proteomes" id="UP000324222"/>
    </source>
</evidence>
<reference evidence="2 3" key="1">
    <citation type="submission" date="2019-05" db="EMBL/GenBank/DDBJ databases">
        <title>Another draft genome of Portunus trituberculatus and its Hox gene families provides insights of decapod evolution.</title>
        <authorList>
            <person name="Jeong J.-H."/>
            <person name="Song I."/>
            <person name="Kim S."/>
            <person name="Choi T."/>
            <person name="Kim D."/>
            <person name="Ryu S."/>
            <person name="Kim W."/>
        </authorList>
    </citation>
    <scope>NUCLEOTIDE SEQUENCE [LARGE SCALE GENOMIC DNA]</scope>
    <source>
        <tissue evidence="2">Muscle</tissue>
    </source>
</reference>
<dbReference type="EMBL" id="VSRR010000220">
    <property type="protein sequence ID" value="MPC12508.1"/>
    <property type="molecule type" value="Genomic_DNA"/>
</dbReference>
<gene>
    <name evidence="2" type="ORF">E2C01_005207</name>
</gene>
<protein>
    <submittedName>
        <fullName evidence="2">Uncharacterized protein</fullName>
    </submittedName>
</protein>
<keyword evidence="3" id="KW-1185">Reference proteome</keyword>
<sequence length="153" mass="16767">MHTGSITAPPPDGRRDGTVNPSSGGADMSLPPARFKHADSLAASKTFPASGIIVAGKHFAENLGNGKRWVVRLGSERTFGWRGYDDLQLCLRTASDGRPSHHRHHVMRGTPITQFQPKTLNESCYITLVVLRCLMQASRGPTPSSCRTLRRDF</sequence>
<dbReference type="AlphaFoldDB" id="A0A5B7CTM9"/>
<proteinExistence type="predicted"/>
<evidence type="ECO:0000256" key="1">
    <source>
        <dbReference type="SAM" id="MobiDB-lite"/>
    </source>
</evidence>
<dbReference type="Proteomes" id="UP000324222">
    <property type="component" value="Unassembled WGS sequence"/>
</dbReference>
<organism evidence="2 3">
    <name type="scientific">Portunus trituberculatus</name>
    <name type="common">Swimming crab</name>
    <name type="synonym">Neptunus trituberculatus</name>
    <dbReference type="NCBI Taxonomy" id="210409"/>
    <lineage>
        <taxon>Eukaryota</taxon>
        <taxon>Metazoa</taxon>
        <taxon>Ecdysozoa</taxon>
        <taxon>Arthropoda</taxon>
        <taxon>Crustacea</taxon>
        <taxon>Multicrustacea</taxon>
        <taxon>Malacostraca</taxon>
        <taxon>Eumalacostraca</taxon>
        <taxon>Eucarida</taxon>
        <taxon>Decapoda</taxon>
        <taxon>Pleocyemata</taxon>
        <taxon>Brachyura</taxon>
        <taxon>Eubrachyura</taxon>
        <taxon>Portunoidea</taxon>
        <taxon>Portunidae</taxon>
        <taxon>Portuninae</taxon>
        <taxon>Portunus</taxon>
    </lineage>
</organism>